<dbReference type="PROSITE" id="PS00028">
    <property type="entry name" value="ZINC_FINGER_C2H2_1"/>
    <property type="match status" value="6"/>
</dbReference>
<dbReference type="PANTHER" id="PTHR24394:SF29">
    <property type="entry name" value="MYONEURIN"/>
    <property type="match status" value="1"/>
</dbReference>
<protein>
    <recommendedName>
        <fullName evidence="8">C2H2-type domain-containing protein</fullName>
    </recommendedName>
</protein>
<accession>A0A0X3P8J9</accession>
<dbReference type="PROSITE" id="PS50157">
    <property type="entry name" value="ZINC_FINGER_C2H2_2"/>
    <property type="match status" value="6"/>
</dbReference>
<keyword evidence="3" id="KW-0677">Repeat</keyword>
<dbReference type="GO" id="GO:0000981">
    <property type="term" value="F:DNA-binding transcription factor activity, RNA polymerase II-specific"/>
    <property type="evidence" value="ECO:0007669"/>
    <property type="project" value="TreeGrafter"/>
</dbReference>
<comment type="subcellular location">
    <subcellularLocation>
        <location evidence="1">Nucleus</location>
    </subcellularLocation>
</comment>
<dbReference type="SMART" id="SM00355">
    <property type="entry name" value="ZnF_C2H2"/>
    <property type="match status" value="6"/>
</dbReference>
<evidence type="ECO:0000256" key="1">
    <source>
        <dbReference type="ARBA" id="ARBA00004123"/>
    </source>
</evidence>
<keyword evidence="2" id="KW-0479">Metal-binding</keyword>
<dbReference type="EMBL" id="GEEE01014924">
    <property type="protein sequence ID" value="JAP48301.1"/>
    <property type="molecule type" value="Transcribed_RNA"/>
</dbReference>
<feature type="domain" description="C2H2-type" evidence="8">
    <location>
        <begin position="197"/>
        <end position="225"/>
    </location>
</feature>
<name>A0A0X3P8J9_SCHSO</name>
<dbReference type="AlphaFoldDB" id="A0A0X3P8J9"/>
<sequence>MSNTVPSLLLIGIKQEERFTTQQCALKPYEVQESFRPSQIHQCLRHLPQRRSGSVEGGCVSSDDEWQSVTSPASPALSYEVKTRSLLPSAASSVLTGDSNRENTVSTYIKARRVEKHIVANTSGLSFILSQCKPLAELQYPKCEPEDPSHSELTDGFKDDRRPYSRGFMCEICGKSFCNMASVKRHVDIIHKGLRKHFCEICGQGFSQEEDLKNHIDDAHGGQQVLTCDICRKIFKHKRSLRKHVECTHNPLQEYACEFCGMAFTKKRHLNQHINGIHRDPKACECEICGKVFSEKSTMNRHIKAIHKALRPFACEICGRNFTEMGHLKRHINCRHKSTLISCSLVYSFLC</sequence>
<organism evidence="9">
    <name type="scientific">Schistocephalus solidus</name>
    <name type="common">Tapeworm</name>
    <dbReference type="NCBI Taxonomy" id="70667"/>
    <lineage>
        <taxon>Eukaryota</taxon>
        <taxon>Metazoa</taxon>
        <taxon>Spiralia</taxon>
        <taxon>Lophotrochozoa</taxon>
        <taxon>Platyhelminthes</taxon>
        <taxon>Cestoda</taxon>
        <taxon>Eucestoda</taxon>
        <taxon>Diphyllobothriidea</taxon>
        <taxon>Diphyllobothriidae</taxon>
        <taxon>Schistocephalus</taxon>
    </lineage>
</organism>
<gene>
    <name evidence="9" type="ORF">TR102433</name>
</gene>
<evidence type="ECO:0000259" key="8">
    <source>
        <dbReference type="PROSITE" id="PS50157"/>
    </source>
</evidence>
<feature type="domain" description="C2H2-type" evidence="8">
    <location>
        <begin position="168"/>
        <end position="196"/>
    </location>
</feature>
<dbReference type="PANTHER" id="PTHR24394">
    <property type="entry name" value="ZINC FINGER PROTEIN"/>
    <property type="match status" value="1"/>
</dbReference>
<reference evidence="9" key="1">
    <citation type="submission" date="2016-01" db="EMBL/GenBank/DDBJ databases">
        <title>Reference transcriptome for the parasite Schistocephalus solidus: insights into the molecular evolution of parasitism.</title>
        <authorList>
            <person name="Hebert F.O."/>
            <person name="Grambauer S."/>
            <person name="Barber I."/>
            <person name="Landry C.R."/>
            <person name="Aubin-Horth N."/>
        </authorList>
    </citation>
    <scope>NUCLEOTIDE SEQUENCE</scope>
</reference>
<dbReference type="GO" id="GO:0008270">
    <property type="term" value="F:zinc ion binding"/>
    <property type="evidence" value="ECO:0007669"/>
    <property type="project" value="UniProtKB-KW"/>
</dbReference>
<evidence type="ECO:0000256" key="5">
    <source>
        <dbReference type="ARBA" id="ARBA00022833"/>
    </source>
</evidence>
<evidence type="ECO:0000256" key="4">
    <source>
        <dbReference type="ARBA" id="ARBA00022771"/>
    </source>
</evidence>
<evidence type="ECO:0000256" key="7">
    <source>
        <dbReference type="PROSITE-ProRule" id="PRU00042"/>
    </source>
</evidence>
<dbReference type="InterPro" id="IPR013087">
    <property type="entry name" value="Znf_C2H2_type"/>
</dbReference>
<dbReference type="GO" id="GO:0005634">
    <property type="term" value="C:nucleus"/>
    <property type="evidence" value="ECO:0007669"/>
    <property type="project" value="UniProtKB-SubCell"/>
</dbReference>
<proteinExistence type="predicted"/>
<feature type="domain" description="C2H2-type" evidence="8">
    <location>
        <begin position="255"/>
        <end position="283"/>
    </location>
</feature>
<dbReference type="InterPro" id="IPR036236">
    <property type="entry name" value="Znf_C2H2_sf"/>
</dbReference>
<evidence type="ECO:0000256" key="2">
    <source>
        <dbReference type="ARBA" id="ARBA00022723"/>
    </source>
</evidence>
<keyword evidence="5" id="KW-0862">Zinc</keyword>
<feature type="domain" description="C2H2-type" evidence="8">
    <location>
        <begin position="226"/>
        <end position="254"/>
    </location>
</feature>
<feature type="domain" description="C2H2-type" evidence="8">
    <location>
        <begin position="313"/>
        <end position="336"/>
    </location>
</feature>
<dbReference type="Gene3D" id="3.30.160.60">
    <property type="entry name" value="Classic Zinc Finger"/>
    <property type="match status" value="4"/>
</dbReference>
<keyword evidence="4 7" id="KW-0863">Zinc-finger</keyword>
<keyword evidence="6" id="KW-0539">Nucleus</keyword>
<evidence type="ECO:0000256" key="6">
    <source>
        <dbReference type="ARBA" id="ARBA00023242"/>
    </source>
</evidence>
<evidence type="ECO:0000313" key="9">
    <source>
        <dbReference type="EMBL" id="JAP48301.1"/>
    </source>
</evidence>
<dbReference type="FunFam" id="3.30.160.60:FF:000446">
    <property type="entry name" value="Zinc finger protein"/>
    <property type="match status" value="1"/>
</dbReference>
<dbReference type="SUPFAM" id="SSF57667">
    <property type="entry name" value="beta-beta-alpha zinc fingers"/>
    <property type="match status" value="3"/>
</dbReference>
<feature type="domain" description="C2H2-type" evidence="8">
    <location>
        <begin position="284"/>
        <end position="312"/>
    </location>
</feature>
<dbReference type="Pfam" id="PF00096">
    <property type="entry name" value="zf-C2H2"/>
    <property type="match status" value="6"/>
</dbReference>
<evidence type="ECO:0000256" key="3">
    <source>
        <dbReference type="ARBA" id="ARBA00022737"/>
    </source>
</evidence>